<protein>
    <submittedName>
        <fullName evidence="2">Glycosyl transferase group 1</fullName>
    </submittedName>
</protein>
<accession>F9U6A6</accession>
<dbReference type="Proteomes" id="UP000005459">
    <property type="component" value="Unassembled WGS sequence"/>
</dbReference>
<keyword evidence="2" id="KW-0808">Transferase</keyword>
<dbReference type="SUPFAM" id="SSF53756">
    <property type="entry name" value="UDP-Glycosyltransferase/glycogen phosphorylase"/>
    <property type="match status" value="1"/>
</dbReference>
<reference evidence="2 3" key="1">
    <citation type="submission" date="2011-06" db="EMBL/GenBank/DDBJ databases">
        <title>The draft genome of Thiocapsa marina 5811.</title>
        <authorList>
            <consortium name="US DOE Joint Genome Institute (JGI-PGF)"/>
            <person name="Lucas S."/>
            <person name="Han J."/>
            <person name="Cheng J.-F."/>
            <person name="Goodwin L."/>
            <person name="Pitluck S."/>
            <person name="Peters L."/>
            <person name="Land M.L."/>
            <person name="Hauser L."/>
            <person name="Vogl K."/>
            <person name="Liu Z."/>
            <person name="Imhoff J."/>
            <person name="Thiel V."/>
            <person name="Frigaard N.-U."/>
            <person name="Bryant D."/>
            <person name="Woyke T.J."/>
        </authorList>
    </citation>
    <scope>NUCLEOTIDE SEQUENCE [LARGE SCALE GENOMIC DNA]</scope>
    <source>
        <strain evidence="2 3">5811</strain>
    </source>
</reference>
<sequence length="414" mass="44865">MKVVVAQLGARMHYAVARILYRAGRLEHLYTDITATKGWPRLLRAVPDVITPASVRRLKARVPIGISESRITAFTSFGLDYVRRCRRGGNISDVMATHLWAGSRFNELVLAGGFGEAQAVYGFNSASQVLFSGAKAAGLSCVLEQSSAPRRIERELMRDVTARFPGWHDNKLADQHGDAFADREAREWALADSIFCPSEFVKDGLIQSGVAPSKCVVVPYGVDIGRQNQTVRSVPQRSASGPFNVLFVGRVGLQKGATYLIEALSKLRDRRIHCRMVGSIGIDMSLLRSLLPDNVEVVGAVPRSEIGVEYANADLFCLPSLCEGSATVIYEALAAGLPVVTTPNAGSIVRHGVEGFIVPIQDADALADRLAQLEADRTLLAQMRQAALSRSAYGSIASYGQRLLDALDSIPRAQ</sequence>
<dbReference type="PANTHER" id="PTHR45947">
    <property type="entry name" value="SULFOQUINOVOSYL TRANSFERASE SQD2"/>
    <property type="match status" value="1"/>
</dbReference>
<feature type="domain" description="Glycosyl transferase family 1" evidence="1">
    <location>
        <begin position="238"/>
        <end position="387"/>
    </location>
</feature>
<dbReference type="STRING" id="768671.ThimaDRAFT_0457"/>
<evidence type="ECO:0000313" key="3">
    <source>
        <dbReference type="Proteomes" id="UP000005459"/>
    </source>
</evidence>
<keyword evidence="3" id="KW-1185">Reference proteome</keyword>
<dbReference type="GO" id="GO:0016758">
    <property type="term" value="F:hexosyltransferase activity"/>
    <property type="evidence" value="ECO:0007669"/>
    <property type="project" value="TreeGrafter"/>
</dbReference>
<dbReference type="CDD" id="cd03801">
    <property type="entry name" value="GT4_PimA-like"/>
    <property type="match status" value="1"/>
</dbReference>
<dbReference type="Gene3D" id="3.40.50.2000">
    <property type="entry name" value="Glycogen Phosphorylase B"/>
    <property type="match status" value="2"/>
</dbReference>
<name>F9U6A6_9GAMM</name>
<dbReference type="PANTHER" id="PTHR45947:SF3">
    <property type="entry name" value="SULFOQUINOVOSYL TRANSFERASE SQD2"/>
    <property type="match status" value="1"/>
</dbReference>
<dbReference type="EMBL" id="AFWV01000001">
    <property type="protein sequence ID" value="EGV20679.1"/>
    <property type="molecule type" value="Genomic_DNA"/>
</dbReference>
<dbReference type="Pfam" id="PF00534">
    <property type="entry name" value="Glycos_transf_1"/>
    <property type="match status" value="1"/>
</dbReference>
<proteinExistence type="predicted"/>
<dbReference type="AlphaFoldDB" id="F9U6A6"/>
<dbReference type="OrthoDB" id="9775208at2"/>
<dbReference type="InterPro" id="IPR001296">
    <property type="entry name" value="Glyco_trans_1"/>
</dbReference>
<dbReference type="InterPro" id="IPR050194">
    <property type="entry name" value="Glycosyltransferase_grp1"/>
</dbReference>
<evidence type="ECO:0000313" key="2">
    <source>
        <dbReference type="EMBL" id="EGV20679.1"/>
    </source>
</evidence>
<dbReference type="RefSeq" id="WP_007191335.1">
    <property type="nucleotide sequence ID" value="NZ_AFWV01000001.1"/>
</dbReference>
<dbReference type="eggNOG" id="COG0438">
    <property type="taxonomic scope" value="Bacteria"/>
</dbReference>
<dbReference type="PATRIC" id="fig|768671.3.peg.505"/>
<evidence type="ECO:0000259" key="1">
    <source>
        <dbReference type="Pfam" id="PF00534"/>
    </source>
</evidence>
<gene>
    <name evidence="2" type="ORF">ThimaDRAFT_0457</name>
</gene>
<organism evidence="2 3">
    <name type="scientific">Thiocapsa marina 5811</name>
    <dbReference type="NCBI Taxonomy" id="768671"/>
    <lineage>
        <taxon>Bacteria</taxon>
        <taxon>Pseudomonadati</taxon>
        <taxon>Pseudomonadota</taxon>
        <taxon>Gammaproteobacteria</taxon>
        <taxon>Chromatiales</taxon>
        <taxon>Chromatiaceae</taxon>
        <taxon>Thiocapsa</taxon>
    </lineage>
</organism>